<reference evidence="2" key="1">
    <citation type="submission" date="2019-10" db="EMBL/GenBank/DDBJ databases">
        <authorList>
            <consortium name="DOE Joint Genome Institute"/>
            <person name="Kuo A."/>
            <person name="Miyauchi S."/>
            <person name="Kiss E."/>
            <person name="Drula E."/>
            <person name="Kohler A."/>
            <person name="Sanchez-Garcia M."/>
            <person name="Andreopoulos B."/>
            <person name="Barry K.W."/>
            <person name="Bonito G."/>
            <person name="Buee M."/>
            <person name="Carver A."/>
            <person name="Chen C."/>
            <person name="Cichocki N."/>
            <person name="Clum A."/>
            <person name="Culley D."/>
            <person name="Crous P.W."/>
            <person name="Fauchery L."/>
            <person name="Girlanda M."/>
            <person name="Hayes R."/>
            <person name="Keri Z."/>
            <person name="LaButti K."/>
            <person name="Lipzen A."/>
            <person name="Lombard V."/>
            <person name="Magnuson J."/>
            <person name="Maillard F."/>
            <person name="Morin E."/>
            <person name="Murat C."/>
            <person name="Nolan M."/>
            <person name="Ohm R."/>
            <person name="Pangilinan J."/>
            <person name="Pereira M."/>
            <person name="Perotto S."/>
            <person name="Peter M."/>
            <person name="Riley R."/>
            <person name="Sitrit Y."/>
            <person name="Stielow B."/>
            <person name="Szollosi G."/>
            <person name="Zifcakova L."/>
            <person name="Stursova M."/>
            <person name="Spatafora J.W."/>
            <person name="Tedersoo L."/>
            <person name="Vaario L.-M."/>
            <person name="Yamada A."/>
            <person name="Yan M."/>
            <person name="Wang P."/>
            <person name="Xu J."/>
            <person name="Bruns T."/>
            <person name="Baldrian P."/>
            <person name="Vilgalys R."/>
            <person name="Henrissat B."/>
            <person name="Grigoriev I.V."/>
            <person name="Hibbett D."/>
            <person name="Nagy L.G."/>
            <person name="Martin F.M."/>
        </authorList>
    </citation>
    <scope>NUCLEOTIDE SEQUENCE</scope>
    <source>
        <strain evidence="2">Prilba</strain>
    </source>
</reference>
<dbReference type="OrthoDB" id="10470200at2759"/>
<accession>A0A9P5MPP7</accession>
<protein>
    <submittedName>
        <fullName evidence="2">Uncharacterized protein</fullName>
    </submittedName>
</protein>
<dbReference type="EMBL" id="WHVB01000026">
    <property type="protein sequence ID" value="KAF8470289.1"/>
    <property type="molecule type" value="Genomic_DNA"/>
</dbReference>
<dbReference type="Proteomes" id="UP000759537">
    <property type="component" value="Unassembled WGS sequence"/>
</dbReference>
<feature type="region of interest" description="Disordered" evidence="1">
    <location>
        <begin position="112"/>
        <end position="134"/>
    </location>
</feature>
<evidence type="ECO:0000313" key="2">
    <source>
        <dbReference type="EMBL" id="KAF8470289.1"/>
    </source>
</evidence>
<sequence>MLGPSLSLRLMDCFPGTHVCLRARSRSPDLHRHHERALAMGTAGIASSPMTCGGGGRGERSVCSPPLTVTHWSATVLGPPSLLPPLSGVAHISPSDVALSSISVPVAVASVGSESSNSSSSSSSSSPSSSLVSTWTPLRPCICKRTGAIIGDVGEGKPNIEEDGSGGDWGCDKPEDDCELMYISGLGMVTSERKARRALFLSSR</sequence>
<organism evidence="2 3">
    <name type="scientific">Russula ochroleuca</name>
    <dbReference type="NCBI Taxonomy" id="152965"/>
    <lineage>
        <taxon>Eukaryota</taxon>
        <taxon>Fungi</taxon>
        <taxon>Dikarya</taxon>
        <taxon>Basidiomycota</taxon>
        <taxon>Agaricomycotina</taxon>
        <taxon>Agaricomycetes</taxon>
        <taxon>Russulales</taxon>
        <taxon>Russulaceae</taxon>
        <taxon>Russula</taxon>
    </lineage>
</organism>
<proteinExistence type="predicted"/>
<comment type="caution">
    <text evidence="2">The sequence shown here is derived from an EMBL/GenBank/DDBJ whole genome shotgun (WGS) entry which is preliminary data.</text>
</comment>
<dbReference type="AlphaFoldDB" id="A0A9P5MPP7"/>
<evidence type="ECO:0000313" key="3">
    <source>
        <dbReference type="Proteomes" id="UP000759537"/>
    </source>
</evidence>
<evidence type="ECO:0000256" key="1">
    <source>
        <dbReference type="SAM" id="MobiDB-lite"/>
    </source>
</evidence>
<name>A0A9P5MPP7_9AGAM</name>
<feature type="compositionally biased region" description="Low complexity" evidence="1">
    <location>
        <begin position="112"/>
        <end position="133"/>
    </location>
</feature>
<keyword evidence="3" id="KW-1185">Reference proteome</keyword>
<reference evidence="2" key="2">
    <citation type="journal article" date="2020" name="Nat. Commun.">
        <title>Large-scale genome sequencing of mycorrhizal fungi provides insights into the early evolution of symbiotic traits.</title>
        <authorList>
            <person name="Miyauchi S."/>
            <person name="Kiss E."/>
            <person name="Kuo A."/>
            <person name="Drula E."/>
            <person name="Kohler A."/>
            <person name="Sanchez-Garcia M."/>
            <person name="Morin E."/>
            <person name="Andreopoulos B."/>
            <person name="Barry K.W."/>
            <person name="Bonito G."/>
            <person name="Buee M."/>
            <person name="Carver A."/>
            <person name="Chen C."/>
            <person name="Cichocki N."/>
            <person name="Clum A."/>
            <person name="Culley D."/>
            <person name="Crous P.W."/>
            <person name="Fauchery L."/>
            <person name="Girlanda M."/>
            <person name="Hayes R.D."/>
            <person name="Keri Z."/>
            <person name="LaButti K."/>
            <person name="Lipzen A."/>
            <person name="Lombard V."/>
            <person name="Magnuson J."/>
            <person name="Maillard F."/>
            <person name="Murat C."/>
            <person name="Nolan M."/>
            <person name="Ohm R.A."/>
            <person name="Pangilinan J."/>
            <person name="Pereira M.F."/>
            <person name="Perotto S."/>
            <person name="Peter M."/>
            <person name="Pfister S."/>
            <person name="Riley R."/>
            <person name="Sitrit Y."/>
            <person name="Stielow J.B."/>
            <person name="Szollosi G."/>
            <person name="Zifcakova L."/>
            <person name="Stursova M."/>
            <person name="Spatafora J.W."/>
            <person name="Tedersoo L."/>
            <person name="Vaario L.M."/>
            <person name="Yamada A."/>
            <person name="Yan M."/>
            <person name="Wang P."/>
            <person name="Xu J."/>
            <person name="Bruns T."/>
            <person name="Baldrian P."/>
            <person name="Vilgalys R."/>
            <person name="Dunand C."/>
            <person name="Henrissat B."/>
            <person name="Grigoriev I.V."/>
            <person name="Hibbett D."/>
            <person name="Nagy L.G."/>
            <person name="Martin F.M."/>
        </authorList>
    </citation>
    <scope>NUCLEOTIDE SEQUENCE</scope>
    <source>
        <strain evidence="2">Prilba</strain>
    </source>
</reference>
<gene>
    <name evidence="2" type="ORF">DFH94DRAFT_214784</name>
</gene>